<keyword evidence="7" id="KW-0997">Cell inner membrane</keyword>
<dbReference type="InterPro" id="IPR019307">
    <property type="entry name" value="RNA-bd_AU-1/RNase_E/G"/>
</dbReference>
<organism evidence="19">
    <name type="scientific">Eiseniibacteriota bacterium</name>
    <dbReference type="NCBI Taxonomy" id="2212470"/>
    <lineage>
        <taxon>Bacteria</taxon>
        <taxon>Candidatus Eiseniibacteriota</taxon>
    </lineage>
</organism>
<evidence type="ECO:0000256" key="10">
    <source>
        <dbReference type="ARBA" id="ARBA00022722"/>
    </source>
</evidence>
<evidence type="ECO:0000256" key="15">
    <source>
        <dbReference type="ARBA" id="ARBA00022842"/>
    </source>
</evidence>
<evidence type="ECO:0000256" key="4">
    <source>
        <dbReference type="ARBA" id="ARBA00017719"/>
    </source>
</evidence>
<name>A0A832MK71_UNCEI</name>
<dbReference type="GO" id="GO:0005737">
    <property type="term" value="C:cytoplasm"/>
    <property type="evidence" value="ECO:0007669"/>
    <property type="project" value="UniProtKB-SubCell"/>
</dbReference>
<dbReference type="GO" id="GO:0046872">
    <property type="term" value="F:metal ion binding"/>
    <property type="evidence" value="ECO:0007669"/>
    <property type="project" value="UniProtKB-KW"/>
</dbReference>
<dbReference type="GO" id="GO:0006364">
    <property type="term" value="P:rRNA processing"/>
    <property type="evidence" value="ECO:0007669"/>
    <property type="project" value="UniProtKB-KW"/>
</dbReference>
<dbReference type="InterPro" id="IPR012340">
    <property type="entry name" value="NA-bd_OB-fold"/>
</dbReference>
<evidence type="ECO:0000256" key="13">
    <source>
        <dbReference type="ARBA" id="ARBA00022759"/>
    </source>
</evidence>
<comment type="caution">
    <text evidence="19">The sequence shown here is derived from an EMBL/GenBank/DDBJ whole genome shotgun (WGS) entry which is preliminary data.</text>
</comment>
<evidence type="ECO:0000256" key="16">
    <source>
        <dbReference type="ARBA" id="ARBA00022884"/>
    </source>
</evidence>
<keyword evidence="10" id="KW-0540">Nuclease</keyword>
<dbReference type="SUPFAM" id="SSF50249">
    <property type="entry name" value="Nucleic acid-binding proteins"/>
    <property type="match status" value="1"/>
</dbReference>
<comment type="subcellular location">
    <subcellularLocation>
        <location evidence="2">Cytoplasm</location>
    </subcellularLocation>
</comment>
<evidence type="ECO:0000313" key="19">
    <source>
        <dbReference type="EMBL" id="HGZ42120.1"/>
    </source>
</evidence>
<dbReference type="PANTHER" id="PTHR30001">
    <property type="entry name" value="RIBONUCLEASE"/>
    <property type="match status" value="1"/>
</dbReference>
<keyword evidence="5" id="KW-1003">Cell membrane</keyword>
<evidence type="ECO:0000256" key="5">
    <source>
        <dbReference type="ARBA" id="ARBA00022475"/>
    </source>
</evidence>
<evidence type="ECO:0000256" key="8">
    <source>
        <dbReference type="ARBA" id="ARBA00022552"/>
    </source>
</evidence>
<dbReference type="Gene3D" id="2.40.50.140">
    <property type="entry name" value="Nucleic acid-binding proteins"/>
    <property type="match status" value="1"/>
</dbReference>
<protein>
    <recommendedName>
        <fullName evidence="4">Ribonuclease G</fullName>
    </recommendedName>
</protein>
<dbReference type="Gene3D" id="3.40.1260.20">
    <property type="entry name" value="Ribonuclease E, catalytic domain"/>
    <property type="match status" value="1"/>
</dbReference>
<keyword evidence="14" id="KW-0378">Hydrolase</keyword>
<evidence type="ECO:0000256" key="7">
    <source>
        <dbReference type="ARBA" id="ARBA00022519"/>
    </source>
</evidence>
<keyword evidence="9" id="KW-0819">tRNA processing</keyword>
<keyword evidence="8" id="KW-0698">rRNA processing</keyword>
<dbReference type="PANTHER" id="PTHR30001:SF1">
    <property type="entry name" value="RIBONUCLEASE E_G-LIKE PROTEIN, CHLOROPLASTIC"/>
    <property type="match status" value="1"/>
</dbReference>
<sequence>MGRAGGTPPRSARPARGAVAGLARAGLTSAARRPPGAAAAGDDPVKKSIIINADSYETRIAILEDAELVELLVERADHRRHVGDIYKGRVNAVLPGMQAAFVDLGLPKTGFLHASDLAEHLAGLEDLSDLEDNGDRGRRRKAPALKIEDHLKKGQEVLVQITKESIGTKGPRVTQQISLPGRFCVLMPGVDHVGVSRRIEDRAERQRMKAIIHDLKPKGVGIIARTAAEGKGDPEFAADIRHLVKLWQKVDRKAASVRAPALVHRELELTAGLIRDLFTDDIDEVVIDDKDSFSEIQSYLKLVSPELRERVLLYKGQDPIFDAYGIEPQIEKTFERKVWLKKGGYICIDHTEALVAIDVNTGRFTGKKNQEETIFRTNMEAAREIPRQLRLRDIGGIIVCDFIDMEVEANKRAVLEELRAELRKDRARTKAFAVSDLGLIEMTRQRERSSLLHYYTEDCPTCQGLGKVPSHETMLVKLERVMRRVAAIGGQKRITVKVAPEVALYFVEQEARRFAELEKRFRIQIDLKDDPQLKRGDIKVFTEKKQELTKQVVGAVPMT</sequence>
<keyword evidence="12" id="KW-0699">rRNA-binding</keyword>
<keyword evidence="17" id="KW-0472">Membrane</keyword>
<evidence type="ECO:0000256" key="6">
    <source>
        <dbReference type="ARBA" id="ARBA00022490"/>
    </source>
</evidence>
<comment type="similarity">
    <text evidence="3">Belongs to the RNase E/G family. RNase G subfamily.</text>
</comment>
<keyword evidence="15" id="KW-0460">Magnesium</keyword>
<evidence type="ECO:0000256" key="2">
    <source>
        <dbReference type="ARBA" id="ARBA00004496"/>
    </source>
</evidence>
<dbReference type="NCBIfam" id="TIGR00757">
    <property type="entry name" value="RNaseEG"/>
    <property type="match status" value="1"/>
</dbReference>
<reference evidence="19" key="1">
    <citation type="journal article" date="2020" name="mSystems">
        <title>Genome- and Community-Level Interaction Insights into Carbon Utilization and Element Cycling Functions of Hydrothermarchaeota in Hydrothermal Sediment.</title>
        <authorList>
            <person name="Zhou Z."/>
            <person name="Liu Y."/>
            <person name="Xu W."/>
            <person name="Pan J."/>
            <person name="Luo Z.H."/>
            <person name="Li M."/>
        </authorList>
    </citation>
    <scope>NUCLEOTIDE SEQUENCE [LARGE SCALE GENOMIC DNA]</scope>
    <source>
        <strain evidence="19">SpSt-381</strain>
    </source>
</reference>
<dbReference type="PROSITE" id="PS50126">
    <property type="entry name" value="S1"/>
    <property type="match status" value="1"/>
</dbReference>
<dbReference type="Pfam" id="PF20833">
    <property type="entry name" value="RNase_E_G_Thio"/>
    <property type="match status" value="1"/>
</dbReference>
<evidence type="ECO:0000256" key="11">
    <source>
        <dbReference type="ARBA" id="ARBA00022723"/>
    </source>
</evidence>
<dbReference type="GO" id="GO:0004540">
    <property type="term" value="F:RNA nuclease activity"/>
    <property type="evidence" value="ECO:0007669"/>
    <property type="project" value="InterPro"/>
</dbReference>
<gene>
    <name evidence="19" type="ORF">ENR23_01615</name>
</gene>
<dbReference type="Pfam" id="PF10150">
    <property type="entry name" value="RNase_E_G"/>
    <property type="match status" value="1"/>
</dbReference>
<evidence type="ECO:0000256" key="14">
    <source>
        <dbReference type="ARBA" id="ARBA00022801"/>
    </source>
</evidence>
<dbReference type="AlphaFoldDB" id="A0A832MK71"/>
<keyword evidence="11" id="KW-0479">Metal-binding</keyword>
<keyword evidence="13" id="KW-0255">Endonuclease</keyword>
<dbReference type="InterPro" id="IPR048583">
    <property type="entry name" value="RNase_E_G_thioredoxin-like"/>
</dbReference>
<feature type="domain" description="S1 motif" evidence="18">
    <location>
        <begin position="83"/>
        <end position="182"/>
    </location>
</feature>
<accession>A0A832MK71</accession>
<dbReference type="GO" id="GO:0008033">
    <property type="term" value="P:tRNA processing"/>
    <property type="evidence" value="ECO:0007669"/>
    <property type="project" value="UniProtKB-KW"/>
</dbReference>
<evidence type="ECO:0000256" key="17">
    <source>
        <dbReference type="ARBA" id="ARBA00023136"/>
    </source>
</evidence>
<dbReference type="GO" id="GO:0004519">
    <property type="term" value="F:endonuclease activity"/>
    <property type="evidence" value="ECO:0007669"/>
    <property type="project" value="UniProtKB-KW"/>
</dbReference>
<evidence type="ECO:0000256" key="3">
    <source>
        <dbReference type="ARBA" id="ARBA00005663"/>
    </source>
</evidence>
<proteinExistence type="inferred from homology"/>
<keyword evidence="6" id="KW-0963">Cytoplasm</keyword>
<evidence type="ECO:0000259" key="18">
    <source>
        <dbReference type="PROSITE" id="PS50126"/>
    </source>
</evidence>
<dbReference type="GO" id="GO:0019843">
    <property type="term" value="F:rRNA binding"/>
    <property type="evidence" value="ECO:0007669"/>
    <property type="project" value="UniProtKB-KW"/>
</dbReference>
<evidence type="ECO:0000256" key="9">
    <source>
        <dbReference type="ARBA" id="ARBA00022694"/>
    </source>
</evidence>
<comment type="cofactor">
    <cofactor evidence="1">
        <name>Mg(2+)</name>
        <dbReference type="ChEBI" id="CHEBI:18420"/>
    </cofactor>
</comment>
<dbReference type="EMBL" id="DSQF01000003">
    <property type="protein sequence ID" value="HGZ42120.1"/>
    <property type="molecule type" value="Genomic_DNA"/>
</dbReference>
<dbReference type="Pfam" id="PF00575">
    <property type="entry name" value="S1"/>
    <property type="match status" value="1"/>
</dbReference>
<dbReference type="GO" id="GO:0016787">
    <property type="term" value="F:hydrolase activity"/>
    <property type="evidence" value="ECO:0007669"/>
    <property type="project" value="UniProtKB-KW"/>
</dbReference>
<dbReference type="CDD" id="cd04453">
    <property type="entry name" value="S1_RNase_E"/>
    <property type="match status" value="1"/>
</dbReference>
<evidence type="ECO:0000256" key="1">
    <source>
        <dbReference type="ARBA" id="ARBA00001946"/>
    </source>
</evidence>
<evidence type="ECO:0000256" key="12">
    <source>
        <dbReference type="ARBA" id="ARBA00022730"/>
    </source>
</evidence>
<dbReference type="SMART" id="SM00316">
    <property type="entry name" value="S1"/>
    <property type="match status" value="1"/>
</dbReference>
<dbReference type="InterPro" id="IPR004659">
    <property type="entry name" value="RNase_E/G"/>
</dbReference>
<dbReference type="InterPro" id="IPR003029">
    <property type="entry name" value="S1_domain"/>
</dbReference>
<keyword evidence="16" id="KW-0694">RNA-binding</keyword>